<keyword evidence="4 6" id="KW-1133">Transmembrane helix</keyword>
<evidence type="ECO:0000256" key="5">
    <source>
        <dbReference type="ARBA" id="ARBA00023136"/>
    </source>
</evidence>
<dbReference type="InterPro" id="IPR016174">
    <property type="entry name" value="Di-haem_cyt_TM"/>
</dbReference>
<evidence type="ECO:0000313" key="9">
    <source>
        <dbReference type="Proteomes" id="UP000183974"/>
    </source>
</evidence>
<dbReference type="Pfam" id="PF01292">
    <property type="entry name" value="Ni_hydr_CYTB"/>
    <property type="match status" value="1"/>
</dbReference>
<keyword evidence="2" id="KW-1003">Cell membrane</keyword>
<dbReference type="Gene3D" id="1.20.950.20">
    <property type="entry name" value="Transmembrane di-heme cytochromes, Chain C"/>
    <property type="match status" value="1"/>
</dbReference>
<feature type="transmembrane region" description="Helical" evidence="6">
    <location>
        <begin position="160"/>
        <end position="181"/>
    </location>
</feature>
<sequence length="202" mass="22772">MIPASSPDRDGVERVKLWDPLLRGFHWLLAFCVVVSWITGEFGPANMWLHFWSGYVVIGLLAFRLVWGIVGPEPARFSHFVAGPRRFADYAARLHLRRPSYWPGHNPLGGWSVIAMLAVLVWQVGSGLVADPDDYINVGPLASYVDASTRKAAVGWHHTGATLILILVGLHLAAIALYRVWKREDLVRPMLTGWKWVQRDRN</sequence>
<dbReference type="InterPro" id="IPR011577">
    <property type="entry name" value="Cyt_b561_bac/Ni-Hgenase"/>
</dbReference>
<dbReference type="OrthoDB" id="196472at2"/>
<evidence type="ECO:0000256" key="2">
    <source>
        <dbReference type="ARBA" id="ARBA00022475"/>
    </source>
</evidence>
<comment type="subcellular location">
    <subcellularLocation>
        <location evidence="1">Cell membrane</location>
        <topology evidence="1">Multi-pass membrane protein</topology>
    </subcellularLocation>
</comment>
<evidence type="ECO:0000256" key="1">
    <source>
        <dbReference type="ARBA" id="ARBA00004651"/>
    </source>
</evidence>
<feature type="transmembrane region" description="Helical" evidence="6">
    <location>
        <begin position="51"/>
        <end position="70"/>
    </location>
</feature>
<dbReference type="GO" id="GO:0005886">
    <property type="term" value="C:plasma membrane"/>
    <property type="evidence" value="ECO:0007669"/>
    <property type="project" value="UniProtKB-SubCell"/>
</dbReference>
<dbReference type="AlphaFoldDB" id="A0A1M6XDN9"/>
<dbReference type="RefSeq" id="WP_073032085.1">
    <property type="nucleotide sequence ID" value="NZ_BMLR01000001.1"/>
</dbReference>
<feature type="domain" description="Cytochrome b561 bacterial/Ni-hydrogenase" evidence="7">
    <location>
        <begin position="18"/>
        <end position="193"/>
    </location>
</feature>
<gene>
    <name evidence="8" type="ORF">SAMN05444398_101387</name>
</gene>
<keyword evidence="5 6" id="KW-0472">Membrane</keyword>
<dbReference type="GO" id="GO:0020037">
    <property type="term" value="F:heme binding"/>
    <property type="evidence" value="ECO:0007669"/>
    <property type="project" value="TreeGrafter"/>
</dbReference>
<protein>
    <submittedName>
        <fullName evidence="8">Cytochrome b</fullName>
    </submittedName>
</protein>
<keyword evidence="9" id="KW-1185">Reference proteome</keyword>
<dbReference type="STRING" id="337701.SAMN05444398_101387"/>
<evidence type="ECO:0000256" key="4">
    <source>
        <dbReference type="ARBA" id="ARBA00022989"/>
    </source>
</evidence>
<dbReference type="InterPro" id="IPR051542">
    <property type="entry name" value="Hydrogenase_cytochrome"/>
</dbReference>
<organism evidence="8 9">
    <name type="scientific">Roseovarius pacificus</name>
    <dbReference type="NCBI Taxonomy" id="337701"/>
    <lineage>
        <taxon>Bacteria</taxon>
        <taxon>Pseudomonadati</taxon>
        <taxon>Pseudomonadota</taxon>
        <taxon>Alphaproteobacteria</taxon>
        <taxon>Rhodobacterales</taxon>
        <taxon>Roseobacteraceae</taxon>
        <taxon>Roseovarius</taxon>
    </lineage>
</organism>
<proteinExistence type="predicted"/>
<reference evidence="8 9" key="1">
    <citation type="submission" date="2016-11" db="EMBL/GenBank/DDBJ databases">
        <authorList>
            <person name="Jaros S."/>
            <person name="Januszkiewicz K."/>
            <person name="Wedrychowicz H."/>
        </authorList>
    </citation>
    <scope>NUCLEOTIDE SEQUENCE [LARGE SCALE GENOMIC DNA]</scope>
    <source>
        <strain evidence="8 9">DSM 29589</strain>
    </source>
</reference>
<evidence type="ECO:0000256" key="6">
    <source>
        <dbReference type="SAM" id="Phobius"/>
    </source>
</evidence>
<keyword evidence="3 6" id="KW-0812">Transmembrane</keyword>
<accession>A0A1M6XDN9</accession>
<dbReference type="GO" id="GO:0009055">
    <property type="term" value="F:electron transfer activity"/>
    <property type="evidence" value="ECO:0007669"/>
    <property type="project" value="InterPro"/>
</dbReference>
<dbReference type="EMBL" id="FRBR01000001">
    <property type="protein sequence ID" value="SHL04087.1"/>
    <property type="molecule type" value="Genomic_DNA"/>
</dbReference>
<dbReference type="GO" id="GO:0022904">
    <property type="term" value="P:respiratory electron transport chain"/>
    <property type="evidence" value="ECO:0007669"/>
    <property type="project" value="InterPro"/>
</dbReference>
<evidence type="ECO:0000313" key="8">
    <source>
        <dbReference type="EMBL" id="SHL04087.1"/>
    </source>
</evidence>
<name>A0A1M6XDN9_9RHOB</name>
<feature type="transmembrane region" description="Helical" evidence="6">
    <location>
        <begin position="108"/>
        <end position="125"/>
    </location>
</feature>
<dbReference type="PANTHER" id="PTHR30485">
    <property type="entry name" value="NI/FE-HYDROGENASE 1 B-TYPE CYTOCHROME SUBUNIT"/>
    <property type="match status" value="1"/>
</dbReference>
<evidence type="ECO:0000259" key="7">
    <source>
        <dbReference type="Pfam" id="PF01292"/>
    </source>
</evidence>
<dbReference type="SUPFAM" id="SSF81342">
    <property type="entry name" value="Transmembrane di-heme cytochromes"/>
    <property type="match status" value="1"/>
</dbReference>
<dbReference type="Proteomes" id="UP000183974">
    <property type="component" value="Unassembled WGS sequence"/>
</dbReference>
<feature type="transmembrane region" description="Helical" evidence="6">
    <location>
        <begin position="21"/>
        <end position="39"/>
    </location>
</feature>
<evidence type="ECO:0000256" key="3">
    <source>
        <dbReference type="ARBA" id="ARBA00022692"/>
    </source>
</evidence>
<dbReference type="PANTHER" id="PTHR30485:SF2">
    <property type="entry name" value="BLL0597 PROTEIN"/>
    <property type="match status" value="1"/>
</dbReference>